<gene>
    <name evidence="2" type="ORF">PZH42_29115</name>
</gene>
<dbReference type="EMBL" id="JARFID010000652">
    <property type="protein sequence ID" value="MDE8698062.1"/>
    <property type="molecule type" value="Genomic_DNA"/>
</dbReference>
<proteinExistence type="predicted"/>
<evidence type="ECO:0000313" key="3">
    <source>
        <dbReference type="Proteomes" id="UP001221924"/>
    </source>
</evidence>
<organism evidence="2 3">
    <name type="scientific">Bacteroides cellulosilyticus</name>
    <dbReference type="NCBI Taxonomy" id="246787"/>
    <lineage>
        <taxon>Bacteria</taxon>
        <taxon>Pseudomonadati</taxon>
        <taxon>Bacteroidota</taxon>
        <taxon>Bacteroidia</taxon>
        <taxon>Bacteroidales</taxon>
        <taxon>Bacteroidaceae</taxon>
        <taxon>Bacteroides</taxon>
    </lineage>
</organism>
<accession>A0AAW6MCH5</accession>
<reference evidence="2" key="1">
    <citation type="submission" date="2023-03" db="EMBL/GenBank/DDBJ databases">
        <title>DFI Biobank Strains.</title>
        <authorList>
            <person name="Mostad J."/>
            <person name="Paddock L."/>
            <person name="Medina S."/>
            <person name="Waligurski E."/>
            <person name="Barat B."/>
            <person name="Smith R."/>
            <person name="Burgo V."/>
            <person name="Metcalfe C."/>
            <person name="Woodson C."/>
            <person name="Sundararajan A."/>
            <person name="Ramaswamy R."/>
            <person name="Lin H."/>
            <person name="Pamer E.G."/>
        </authorList>
    </citation>
    <scope>NUCLEOTIDE SEQUENCE</scope>
    <source>
        <strain evidence="2">DFI.9.5</strain>
    </source>
</reference>
<comment type="caution">
    <text evidence="2">The sequence shown here is derived from an EMBL/GenBank/DDBJ whole genome shotgun (WGS) entry which is preliminary data.</text>
</comment>
<dbReference type="RefSeq" id="WP_275203055.1">
    <property type="nucleotide sequence ID" value="NZ_JARFID010000652.1"/>
</dbReference>
<name>A0AAW6MCH5_9BACE</name>
<dbReference type="AlphaFoldDB" id="A0AAW6MCH5"/>
<protein>
    <submittedName>
        <fullName evidence="2">Uncharacterized protein</fullName>
    </submittedName>
</protein>
<dbReference type="Proteomes" id="UP001221924">
    <property type="component" value="Unassembled WGS sequence"/>
</dbReference>
<evidence type="ECO:0000313" key="2">
    <source>
        <dbReference type="EMBL" id="MDE8698062.1"/>
    </source>
</evidence>
<evidence type="ECO:0000256" key="1">
    <source>
        <dbReference type="SAM" id="MobiDB-lite"/>
    </source>
</evidence>
<feature type="region of interest" description="Disordered" evidence="1">
    <location>
        <begin position="1"/>
        <end position="27"/>
    </location>
</feature>
<sequence length="53" mass="5998">MIEDSKAQYTYKAAPAESVSGPSGRRQRAARDGVAAYYNFLRWYVTGDERHAE</sequence>